<dbReference type="Proteomes" id="UP001470230">
    <property type="component" value="Unassembled WGS sequence"/>
</dbReference>
<reference evidence="1 2" key="1">
    <citation type="submission" date="2024-04" db="EMBL/GenBank/DDBJ databases">
        <title>Tritrichomonas musculus Genome.</title>
        <authorList>
            <person name="Alves-Ferreira E."/>
            <person name="Grigg M."/>
            <person name="Lorenzi H."/>
            <person name="Galac M."/>
        </authorList>
    </citation>
    <scope>NUCLEOTIDE SEQUENCE [LARGE SCALE GENOMIC DNA]</scope>
    <source>
        <strain evidence="1 2">EAF2021</strain>
    </source>
</reference>
<dbReference type="Pfam" id="PF00023">
    <property type="entry name" value="Ank"/>
    <property type="match status" value="1"/>
</dbReference>
<protein>
    <recommendedName>
        <fullName evidence="3">DUF3447 domain-containing protein</fullName>
    </recommendedName>
</protein>
<dbReference type="PANTHER" id="PTHR24159">
    <property type="match status" value="1"/>
</dbReference>
<dbReference type="SUPFAM" id="SSF48403">
    <property type="entry name" value="Ankyrin repeat"/>
    <property type="match status" value="1"/>
</dbReference>
<organism evidence="1 2">
    <name type="scientific">Tritrichomonas musculus</name>
    <dbReference type="NCBI Taxonomy" id="1915356"/>
    <lineage>
        <taxon>Eukaryota</taxon>
        <taxon>Metamonada</taxon>
        <taxon>Parabasalia</taxon>
        <taxon>Tritrichomonadida</taxon>
        <taxon>Tritrichomonadidae</taxon>
        <taxon>Tritrichomonas</taxon>
    </lineage>
</organism>
<evidence type="ECO:0008006" key="3">
    <source>
        <dbReference type="Google" id="ProtNLM"/>
    </source>
</evidence>
<evidence type="ECO:0000313" key="1">
    <source>
        <dbReference type="EMBL" id="KAK8875452.1"/>
    </source>
</evidence>
<accession>A0ABR2JE91</accession>
<evidence type="ECO:0000313" key="2">
    <source>
        <dbReference type="Proteomes" id="UP001470230"/>
    </source>
</evidence>
<dbReference type="InterPro" id="IPR036770">
    <property type="entry name" value="Ankyrin_rpt-contain_sf"/>
</dbReference>
<sequence>MDFNEYFSEKKIIQETFLSFLDNSIEEEEDYRFQNLIKIILDKKITEDKLEFKILLNLILKVTNNHYRLSNFYNKIKRIMHHFKNDIKLNFSNRELFNIFMVQRTLILICIEEEIIVIDQDIADYIKESASIQYQCFLYPEIKQYLDDETSRKIQEKICDIQDFENKRKKGTNDSYICTLIQNDLIDEFVIHVNKNNINLSSNVNKSFFESNKLLRNYITNLINYASFYGSIQIFNYLRLNNVEMTDRTYLYAIHGNNPEIIHILEEYKIKCDYKECIKESIKCHHNEMASYFLELSNDQFNHYISRKSLLNYNFSFVFKPANKNIEFFLLCRYGYYNLVNDILSENLVNVNYQATFEKRFWEYTLTPLTAAIGKKNVDIVKLLLSNKRTNVNLFAGIFKNKYFFSNYVSLLLY</sequence>
<dbReference type="EMBL" id="JAPFFF010000012">
    <property type="protein sequence ID" value="KAK8875452.1"/>
    <property type="molecule type" value="Genomic_DNA"/>
</dbReference>
<keyword evidence="2" id="KW-1185">Reference proteome</keyword>
<name>A0ABR2JE91_9EUKA</name>
<dbReference type="SMART" id="SM00248">
    <property type="entry name" value="ANK"/>
    <property type="match status" value="3"/>
</dbReference>
<dbReference type="PANTHER" id="PTHR24159:SF5">
    <property type="entry name" value="ANK_REP_REGION DOMAIN-CONTAINING PROTEIN"/>
    <property type="match status" value="1"/>
</dbReference>
<dbReference type="InterPro" id="IPR002110">
    <property type="entry name" value="Ankyrin_rpt"/>
</dbReference>
<proteinExistence type="predicted"/>
<gene>
    <name evidence="1" type="ORF">M9Y10_005618</name>
</gene>
<dbReference type="Gene3D" id="1.25.40.20">
    <property type="entry name" value="Ankyrin repeat-containing domain"/>
    <property type="match status" value="1"/>
</dbReference>
<comment type="caution">
    <text evidence="1">The sequence shown here is derived from an EMBL/GenBank/DDBJ whole genome shotgun (WGS) entry which is preliminary data.</text>
</comment>